<evidence type="ECO:0000256" key="5">
    <source>
        <dbReference type="RuleBase" id="RU003887"/>
    </source>
</evidence>
<name>A0A6N2TN15_9FIRM</name>
<dbReference type="InterPro" id="IPR042092">
    <property type="entry name" value="PsdUridine_s_RsuA/RluB/E/F_cat"/>
</dbReference>
<dbReference type="PANTHER" id="PTHR47683">
    <property type="entry name" value="PSEUDOURIDINE SYNTHASE FAMILY PROTEIN-RELATED"/>
    <property type="match status" value="1"/>
</dbReference>
<dbReference type="SUPFAM" id="SSF55120">
    <property type="entry name" value="Pseudouridine synthase"/>
    <property type="match status" value="1"/>
</dbReference>
<dbReference type="CDD" id="cd00165">
    <property type="entry name" value="S4"/>
    <property type="match status" value="1"/>
</dbReference>
<evidence type="ECO:0000313" key="7">
    <source>
        <dbReference type="EMBL" id="VYT06975.1"/>
    </source>
</evidence>
<dbReference type="InterPro" id="IPR018496">
    <property type="entry name" value="PsdUridine_synth_RsuA/RluB_CS"/>
</dbReference>
<dbReference type="NCBIfam" id="TIGR00093">
    <property type="entry name" value="pseudouridine synthase"/>
    <property type="match status" value="1"/>
</dbReference>
<dbReference type="SMART" id="SM00363">
    <property type="entry name" value="S4"/>
    <property type="match status" value="1"/>
</dbReference>
<dbReference type="Pfam" id="PF01479">
    <property type="entry name" value="S4"/>
    <property type="match status" value="1"/>
</dbReference>
<dbReference type="Gene3D" id="3.10.290.10">
    <property type="entry name" value="RNA-binding S4 domain"/>
    <property type="match status" value="1"/>
</dbReference>
<evidence type="ECO:0000256" key="4">
    <source>
        <dbReference type="PROSITE-ProRule" id="PRU00182"/>
    </source>
</evidence>
<dbReference type="GO" id="GO:0000455">
    <property type="term" value="P:enzyme-directed rRNA pseudouridine synthesis"/>
    <property type="evidence" value="ECO:0007669"/>
    <property type="project" value="UniProtKB-ARBA"/>
</dbReference>
<dbReference type="InterPro" id="IPR036986">
    <property type="entry name" value="S4_RNA-bd_sf"/>
</dbReference>
<accession>A0A6N2TN15</accession>
<feature type="domain" description="RNA-binding S4" evidence="6">
    <location>
        <begin position="5"/>
        <end position="68"/>
    </location>
</feature>
<dbReference type="InterPro" id="IPR002942">
    <property type="entry name" value="S4_RNA-bd"/>
</dbReference>
<dbReference type="CDD" id="cd02553">
    <property type="entry name" value="PseudoU_synth_RsuA"/>
    <property type="match status" value="1"/>
</dbReference>
<gene>
    <name evidence="7" type="primary">rsuA</name>
    <name evidence="7" type="ORF">BGLFYP119_01682</name>
</gene>
<comment type="similarity">
    <text evidence="1 5">Belongs to the pseudouridine synthase RsuA family.</text>
</comment>
<protein>
    <recommendedName>
        <fullName evidence="5">Pseudouridine synthase</fullName>
        <ecNumber evidence="5">5.4.99.-</ecNumber>
    </recommendedName>
</protein>
<dbReference type="Pfam" id="PF00849">
    <property type="entry name" value="PseudoU_synth_2"/>
    <property type="match status" value="1"/>
</dbReference>
<keyword evidence="2 4" id="KW-0694">RNA-binding</keyword>
<evidence type="ECO:0000256" key="2">
    <source>
        <dbReference type="ARBA" id="ARBA00022884"/>
    </source>
</evidence>
<dbReference type="InterPro" id="IPR006145">
    <property type="entry name" value="PsdUridine_synth_RsuA/RluA"/>
</dbReference>
<dbReference type="GO" id="GO:0120159">
    <property type="term" value="F:rRNA pseudouridine synthase activity"/>
    <property type="evidence" value="ECO:0007669"/>
    <property type="project" value="UniProtKB-ARBA"/>
</dbReference>
<dbReference type="PROSITE" id="PS01149">
    <property type="entry name" value="PSI_RSU"/>
    <property type="match status" value="1"/>
</dbReference>
<dbReference type="AlphaFoldDB" id="A0A6N2TN15"/>
<dbReference type="InterPro" id="IPR000748">
    <property type="entry name" value="PsdUridine_synth_RsuA/RluB/E/F"/>
</dbReference>
<dbReference type="FunFam" id="3.10.290.10:FF:000003">
    <property type="entry name" value="Pseudouridine synthase"/>
    <property type="match status" value="1"/>
</dbReference>
<reference evidence="7" key="1">
    <citation type="submission" date="2019-11" db="EMBL/GenBank/DDBJ databases">
        <authorList>
            <person name="Feng L."/>
        </authorList>
    </citation>
    <scope>NUCLEOTIDE SEQUENCE</scope>
    <source>
        <strain evidence="7">BgluceraseaLFYP119</strain>
    </source>
</reference>
<dbReference type="InterPro" id="IPR050343">
    <property type="entry name" value="RsuA_PseudoU_synthase"/>
</dbReference>
<dbReference type="PANTHER" id="PTHR47683:SF4">
    <property type="entry name" value="PSEUDOURIDINE SYNTHASE"/>
    <property type="match status" value="1"/>
</dbReference>
<dbReference type="EMBL" id="CACRST010000014">
    <property type="protein sequence ID" value="VYT06975.1"/>
    <property type="molecule type" value="Genomic_DNA"/>
</dbReference>
<sequence length="268" mass="30527">MAKAVRLDKFLADAGKGTRSEVKKYIQKGQVQVNGQTVKKPEHKVLPEDLVQLQGEDVSMALEFAYYLLHKPAGYISATEDLHDRTVMELVPSEHRRKLFPVGRLDKDTEGLLLITDDGALAHELLSPVRHVEKTYFVRADGKVTEEDKRRLEEGIDIGEKRLTLPARVQILDEESTSEGEERRLHVRQENLPEVYTELLLTIREGKFHQVKRMMEAVGKPVVYLKRISMGPLSLPKDLKKGECRPLTEKEIENLKKAGKSCRKSPEI</sequence>
<dbReference type="Gene3D" id="3.30.70.580">
    <property type="entry name" value="Pseudouridine synthase I, catalytic domain, N-terminal subdomain"/>
    <property type="match status" value="1"/>
</dbReference>
<dbReference type="GO" id="GO:0003723">
    <property type="term" value="F:RNA binding"/>
    <property type="evidence" value="ECO:0007669"/>
    <property type="project" value="UniProtKB-KW"/>
</dbReference>
<dbReference type="SUPFAM" id="SSF55174">
    <property type="entry name" value="Alpha-L RNA-binding motif"/>
    <property type="match status" value="1"/>
</dbReference>
<dbReference type="RefSeq" id="WP_156354004.1">
    <property type="nucleotide sequence ID" value="NZ_CACRST010000014.1"/>
</dbReference>
<dbReference type="InterPro" id="IPR020103">
    <property type="entry name" value="PsdUridine_synth_cat_dom_sf"/>
</dbReference>
<keyword evidence="3 5" id="KW-0413">Isomerase</keyword>
<dbReference type="Gene3D" id="3.30.70.1560">
    <property type="entry name" value="Alpha-L RNA-binding motif"/>
    <property type="match status" value="1"/>
</dbReference>
<evidence type="ECO:0000256" key="1">
    <source>
        <dbReference type="ARBA" id="ARBA00008348"/>
    </source>
</evidence>
<dbReference type="InterPro" id="IPR020094">
    <property type="entry name" value="TruA/RsuA/RluB/E/F_N"/>
</dbReference>
<proteinExistence type="inferred from homology"/>
<dbReference type="EC" id="5.4.99.-" evidence="5"/>
<evidence type="ECO:0000259" key="6">
    <source>
        <dbReference type="SMART" id="SM00363"/>
    </source>
</evidence>
<dbReference type="PROSITE" id="PS50889">
    <property type="entry name" value="S4"/>
    <property type="match status" value="1"/>
</dbReference>
<organism evidence="7">
    <name type="scientific">Blautia glucerasea</name>
    <dbReference type="NCBI Taxonomy" id="536633"/>
    <lineage>
        <taxon>Bacteria</taxon>
        <taxon>Bacillati</taxon>
        <taxon>Bacillota</taxon>
        <taxon>Clostridia</taxon>
        <taxon>Lachnospirales</taxon>
        <taxon>Lachnospiraceae</taxon>
        <taxon>Blautia</taxon>
    </lineage>
</organism>
<evidence type="ECO:0000256" key="3">
    <source>
        <dbReference type="ARBA" id="ARBA00023235"/>
    </source>
</evidence>